<dbReference type="Proteomes" id="UP000503447">
    <property type="component" value="Chromosome"/>
</dbReference>
<organism evidence="2 3">
    <name type="scientific">Frigoriglobus tundricola</name>
    <dbReference type="NCBI Taxonomy" id="2774151"/>
    <lineage>
        <taxon>Bacteria</taxon>
        <taxon>Pseudomonadati</taxon>
        <taxon>Planctomycetota</taxon>
        <taxon>Planctomycetia</taxon>
        <taxon>Gemmatales</taxon>
        <taxon>Gemmataceae</taxon>
        <taxon>Frigoriglobus</taxon>
    </lineage>
</organism>
<name>A0A6M5YT53_9BACT</name>
<protein>
    <recommendedName>
        <fullName evidence="4">ATPase AAA-type core domain-containing protein</fullName>
    </recommendedName>
</protein>
<dbReference type="SUPFAM" id="SSF52540">
    <property type="entry name" value="P-loop containing nucleoside triphosphate hydrolases"/>
    <property type="match status" value="1"/>
</dbReference>
<evidence type="ECO:0008006" key="4">
    <source>
        <dbReference type="Google" id="ProtNLM"/>
    </source>
</evidence>
<evidence type="ECO:0000313" key="2">
    <source>
        <dbReference type="EMBL" id="QJW97245.1"/>
    </source>
</evidence>
<dbReference type="AlphaFoldDB" id="A0A6M5YT53"/>
<evidence type="ECO:0000313" key="3">
    <source>
        <dbReference type="Proteomes" id="UP000503447"/>
    </source>
</evidence>
<sequence length="326" mass="35808">MRLGTGVDTKNEGKNVKTRKTAPDPEPVPLTALEERQATLAHMVRMVARGMSNGLIAVGPGGLGKSRIIGQTLAEEGISPIMLNSHCTPLGLYTAMFNHRTDAVLWLDDADAMYTSLPILGLLRSALWGTAGDRVVTYTSSTLSGLPSSFTFTSRIIATANVIPSRNEAFKAVLSRVDTFTLTATNDEILELLRTLARKGYEGLRPELCEEVVEYIARVCGGRQLSVRIYESAMQKVRYALQSGGTADWRDLVRTQLENVGQPADAGLRPLDSKGHDLRCMAIALEKHPENVKLQEEAWRTATGKSRASFFRTKKQYESQLHSDQS</sequence>
<keyword evidence="3" id="KW-1185">Reference proteome</keyword>
<accession>A0A6M5YT53</accession>
<dbReference type="KEGG" id="ftj:FTUN_4815"/>
<feature type="region of interest" description="Disordered" evidence="1">
    <location>
        <begin position="1"/>
        <end position="28"/>
    </location>
</feature>
<proteinExistence type="predicted"/>
<dbReference type="EMBL" id="CP053452">
    <property type="protein sequence ID" value="QJW97245.1"/>
    <property type="molecule type" value="Genomic_DNA"/>
</dbReference>
<dbReference type="InterPro" id="IPR027417">
    <property type="entry name" value="P-loop_NTPase"/>
</dbReference>
<evidence type="ECO:0000256" key="1">
    <source>
        <dbReference type="SAM" id="MobiDB-lite"/>
    </source>
</evidence>
<gene>
    <name evidence="2" type="ORF">FTUN_4815</name>
</gene>
<reference evidence="3" key="1">
    <citation type="submission" date="2020-05" db="EMBL/GenBank/DDBJ databases">
        <title>Frigoriglobus tundricola gen. nov., sp. nov., a psychrotolerant cellulolytic planctomycete of the family Gemmataceae with two divergent copies of 16S rRNA gene.</title>
        <authorList>
            <person name="Kulichevskaya I.S."/>
            <person name="Ivanova A.A."/>
            <person name="Naumoff D.G."/>
            <person name="Beletsky A.V."/>
            <person name="Rijpstra W.I.C."/>
            <person name="Sinninghe Damste J.S."/>
            <person name="Mardanov A.V."/>
            <person name="Ravin N.V."/>
            <person name="Dedysh S.N."/>
        </authorList>
    </citation>
    <scope>NUCLEOTIDE SEQUENCE [LARGE SCALE GENOMIC DNA]</scope>
    <source>
        <strain evidence="3">PL17</strain>
    </source>
</reference>